<dbReference type="Proteomes" id="UP001501705">
    <property type="component" value="Unassembled WGS sequence"/>
</dbReference>
<sequence length="394" mass="41086">MDDMRVIVIGAGVGGLTLAQGLRQAGIDVAVFEQDAEDARPQGVSLHLDDRGSSALGACLPPANLAMAEATLGGLRTGIQALSEVDGVLTAAPRDHPDRPTGPARPGRMTDRPILRAVLLTGLEDVVRFGVAFSRFEPQADGSVRVWFTDGTVETADVLVGADGVGSSVRGQLLPDVRVSDTGKRMLIGASPLRAVAASGLAAMIGDNPATAQVRGTMMVCSVMRFGEPPIAARDRWLPTLRSRVVDDAEDYVMWALPTTQAVLGTEGGREAGWRAARSVAAELHPTLRSLIDEAWPARTVTLRVGMIQPLPALPSGSVTILGDAVRVGPGFGANLAMQDAGRLRDALVRVVAGEDDLAGALSTYVAALRPDAPPAETVPSRQLIGSRAAEPGR</sequence>
<evidence type="ECO:0000313" key="7">
    <source>
        <dbReference type="Proteomes" id="UP001501705"/>
    </source>
</evidence>
<keyword evidence="4" id="KW-0503">Monooxygenase</keyword>
<evidence type="ECO:0000256" key="5">
    <source>
        <dbReference type="SAM" id="MobiDB-lite"/>
    </source>
</evidence>
<proteinExistence type="predicted"/>
<keyword evidence="3" id="KW-0560">Oxidoreductase</keyword>
<feature type="region of interest" description="Disordered" evidence="5">
    <location>
        <begin position="373"/>
        <end position="394"/>
    </location>
</feature>
<evidence type="ECO:0000256" key="1">
    <source>
        <dbReference type="ARBA" id="ARBA00022630"/>
    </source>
</evidence>
<gene>
    <name evidence="6" type="ORF">GCM10009804_70330</name>
</gene>
<comment type="caution">
    <text evidence="6">The sequence shown here is derived from an EMBL/GenBank/DDBJ whole genome shotgun (WGS) entry which is preliminary data.</text>
</comment>
<evidence type="ECO:0000256" key="3">
    <source>
        <dbReference type="ARBA" id="ARBA00023002"/>
    </source>
</evidence>
<keyword evidence="7" id="KW-1185">Reference proteome</keyword>
<dbReference type="InterPro" id="IPR036188">
    <property type="entry name" value="FAD/NAD-bd_sf"/>
</dbReference>
<keyword evidence="1" id="KW-0285">Flavoprotein</keyword>
<keyword evidence="2" id="KW-0274">FAD</keyword>
<organism evidence="6 7">
    <name type="scientific">Kribbella hippodromi</name>
    <dbReference type="NCBI Taxonomy" id="434347"/>
    <lineage>
        <taxon>Bacteria</taxon>
        <taxon>Bacillati</taxon>
        <taxon>Actinomycetota</taxon>
        <taxon>Actinomycetes</taxon>
        <taxon>Propionibacteriales</taxon>
        <taxon>Kribbellaceae</taxon>
        <taxon>Kribbella</taxon>
    </lineage>
</organism>
<dbReference type="Pfam" id="PF13450">
    <property type="entry name" value="NAD_binding_8"/>
    <property type="match status" value="1"/>
</dbReference>
<dbReference type="PRINTS" id="PR00420">
    <property type="entry name" value="RNGMNOXGNASE"/>
</dbReference>
<accession>A0ABN2EHZ1</accession>
<evidence type="ECO:0000256" key="2">
    <source>
        <dbReference type="ARBA" id="ARBA00022827"/>
    </source>
</evidence>
<dbReference type="SUPFAM" id="SSF51905">
    <property type="entry name" value="FAD/NAD(P)-binding domain"/>
    <property type="match status" value="1"/>
</dbReference>
<reference evidence="6 7" key="1">
    <citation type="journal article" date="2019" name="Int. J. Syst. Evol. Microbiol.">
        <title>The Global Catalogue of Microorganisms (GCM) 10K type strain sequencing project: providing services to taxonomists for standard genome sequencing and annotation.</title>
        <authorList>
            <consortium name="The Broad Institute Genomics Platform"/>
            <consortium name="The Broad Institute Genome Sequencing Center for Infectious Disease"/>
            <person name="Wu L."/>
            <person name="Ma J."/>
        </authorList>
    </citation>
    <scope>NUCLEOTIDE SEQUENCE [LARGE SCALE GENOMIC DNA]</scope>
    <source>
        <strain evidence="6 7">JCM 15572</strain>
    </source>
</reference>
<dbReference type="Gene3D" id="3.50.50.60">
    <property type="entry name" value="FAD/NAD(P)-binding domain"/>
    <property type="match status" value="1"/>
</dbReference>
<name>A0ABN2EHZ1_9ACTN</name>
<dbReference type="PANTHER" id="PTHR47178:SF5">
    <property type="entry name" value="FAD-BINDING DOMAIN-CONTAINING PROTEIN"/>
    <property type="match status" value="1"/>
</dbReference>
<dbReference type="PANTHER" id="PTHR47178">
    <property type="entry name" value="MONOOXYGENASE, FAD-BINDING"/>
    <property type="match status" value="1"/>
</dbReference>
<dbReference type="EMBL" id="BAAAPH010000033">
    <property type="protein sequence ID" value="GAA1603868.1"/>
    <property type="molecule type" value="Genomic_DNA"/>
</dbReference>
<feature type="region of interest" description="Disordered" evidence="5">
    <location>
        <begin position="90"/>
        <end position="109"/>
    </location>
</feature>
<protein>
    <submittedName>
        <fullName evidence="6">NAD(P)/FAD-dependent oxidoreductase</fullName>
    </submittedName>
</protein>
<evidence type="ECO:0000256" key="4">
    <source>
        <dbReference type="ARBA" id="ARBA00023033"/>
    </source>
</evidence>
<evidence type="ECO:0000313" key="6">
    <source>
        <dbReference type="EMBL" id="GAA1603868.1"/>
    </source>
</evidence>